<dbReference type="AlphaFoldDB" id="A0A9D4A7L4"/>
<feature type="non-terminal residue" evidence="1">
    <location>
        <position position="1"/>
    </location>
</feature>
<gene>
    <name evidence="1" type="ORF">J1N35_018873</name>
</gene>
<organism evidence="1 2">
    <name type="scientific">Gossypium stocksii</name>
    <dbReference type="NCBI Taxonomy" id="47602"/>
    <lineage>
        <taxon>Eukaryota</taxon>
        <taxon>Viridiplantae</taxon>
        <taxon>Streptophyta</taxon>
        <taxon>Embryophyta</taxon>
        <taxon>Tracheophyta</taxon>
        <taxon>Spermatophyta</taxon>
        <taxon>Magnoliopsida</taxon>
        <taxon>eudicotyledons</taxon>
        <taxon>Gunneridae</taxon>
        <taxon>Pentapetalae</taxon>
        <taxon>rosids</taxon>
        <taxon>malvids</taxon>
        <taxon>Malvales</taxon>
        <taxon>Malvaceae</taxon>
        <taxon>Malvoideae</taxon>
        <taxon>Gossypium</taxon>
    </lineage>
</organism>
<reference evidence="1 2" key="1">
    <citation type="journal article" date="2021" name="Plant Biotechnol. J.">
        <title>Multi-omics assisted identification of the key and species-specific regulatory components of drought-tolerant mechanisms in Gossypium stocksii.</title>
        <authorList>
            <person name="Yu D."/>
            <person name="Ke L."/>
            <person name="Zhang D."/>
            <person name="Wu Y."/>
            <person name="Sun Y."/>
            <person name="Mei J."/>
            <person name="Sun J."/>
            <person name="Sun Y."/>
        </authorList>
    </citation>
    <scope>NUCLEOTIDE SEQUENCE [LARGE SCALE GENOMIC DNA]</scope>
    <source>
        <strain evidence="2">cv. E1</strain>
        <tissue evidence="1">Leaf</tissue>
    </source>
</reference>
<proteinExistence type="predicted"/>
<feature type="non-terminal residue" evidence="1">
    <location>
        <position position="112"/>
    </location>
</feature>
<sequence length="112" mass="12656">NKVNSISIFYPDIDTYVQIMHNDSKSSFVFIIHAVTNLLHFHEDFTVSKWGSSKVSVKMPTEDESVTTTPKFKQRKVSAVWDFLPGCRRGATTDLGLNKQISVDQGKYSLSI</sequence>
<keyword evidence="2" id="KW-1185">Reference proteome</keyword>
<evidence type="ECO:0000313" key="1">
    <source>
        <dbReference type="EMBL" id="KAH1091616.1"/>
    </source>
</evidence>
<accession>A0A9D4A7L4</accession>
<evidence type="ECO:0000313" key="2">
    <source>
        <dbReference type="Proteomes" id="UP000828251"/>
    </source>
</evidence>
<name>A0A9D4A7L4_9ROSI</name>
<dbReference type="EMBL" id="JAIQCV010000006">
    <property type="protein sequence ID" value="KAH1091616.1"/>
    <property type="molecule type" value="Genomic_DNA"/>
</dbReference>
<dbReference type="Proteomes" id="UP000828251">
    <property type="component" value="Unassembled WGS sequence"/>
</dbReference>
<comment type="caution">
    <text evidence="1">The sequence shown here is derived from an EMBL/GenBank/DDBJ whole genome shotgun (WGS) entry which is preliminary data.</text>
</comment>
<protein>
    <submittedName>
        <fullName evidence="1">Uncharacterized protein</fullName>
    </submittedName>
</protein>